<dbReference type="GO" id="GO:0005739">
    <property type="term" value="C:mitochondrion"/>
    <property type="evidence" value="ECO:0007669"/>
    <property type="project" value="UniProtKB-SubCell"/>
</dbReference>
<proteinExistence type="inferred from homology"/>
<evidence type="ECO:0000256" key="1">
    <source>
        <dbReference type="ARBA" id="ARBA00004173"/>
    </source>
</evidence>
<accession>A0A9R1SVU2</accession>
<keyword evidence="3" id="KW-0809">Transit peptide</keyword>
<comment type="subcellular location">
    <subcellularLocation>
        <location evidence="1">Mitochondrion</location>
    </subcellularLocation>
</comment>
<feature type="region of interest" description="Disordered" evidence="5">
    <location>
        <begin position="70"/>
        <end position="94"/>
    </location>
</feature>
<reference evidence="7" key="1">
    <citation type="submission" date="2025-08" db="UniProtKB">
        <authorList>
            <consortium name="RefSeq"/>
        </authorList>
    </citation>
    <scope>IDENTIFICATION</scope>
    <source>
        <strain evidence="7">USDA-PBARC FA_bdor</strain>
        <tissue evidence="7">Whole organism</tissue>
    </source>
</reference>
<sequence length="286" mass="33630">MANLCRLPSARNLITQILKNQSRNIMTTPARAKKLLESLKDNPYFDKYAPAITRLQQTNPEEFISRIEEQQRKETEKREKAKSFKNDATAKPELHQNMQNRQARLSDVMKTELLQDKGKDEITDIWLSYHKERDCISGVMTPEIFNAMYERAMKYPTFILPLPRENGYEFILTQFCGTEIHMTPVLWYQTHQENAPECMTIVHYLEFKDSKNLVLMRGQFDTKSINVQEAQCLANQLQLYYSGQDDERFHLLKTFNEKPNEFKHMDLISQMESVSLFTEIKSGNKK</sequence>
<dbReference type="Proteomes" id="UP000694866">
    <property type="component" value="Unplaced"/>
</dbReference>
<evidence type="ECO:0000256" key="3">
    <source>
        <dbReference type="ARBA" id="ARBA00022946"/>
    </source>
</evidence>
<name>A0A9R1SVU2_9HYME</name>
<evidence type="ECO:0000313" key="6">
    <source>
        <dbReference type="Proteomes" id="UP000694866"/>
    </source>
</evidence>
<dbReference type="AlphaFoldDB" id="A0A9R1SVU2"/>
<dbReference type="PANTHER" id="PTHR13126:SF0">
    <property type="entry name" value="ATP SYNTHASE MITOCHONDRIAL F1 COMPLEX ASSEMBLY FACTOR 1"/>
    <property type="match status" value="1"/>
</dbReference>
<dbReference type="RefSeq" id="XP_011298072.1">
    <property type="nucleotide sequence ID" value="XM_011299770.1"/>
</dbReference>
<comment type="similarity">
    <text evidence="2">Belongs to the ATP11 family.</text>
</comment>
<evidence type="ECO:0000256" key="2">
    <source>
        <dbReference type="ARBA" id="ARBA00009116"/>
    </source>
</evidence>
<keyword evidence="4" id="KW-0496">Mitochondrion</keyword>
<dbReference type="Pfam" id="PF06644">
    <property type="entry name" value="ATP11"/>
    <property type="match status" value="1"/>
</dbReference>
<evidence type="ECO:0000256" key="4">
    <source>
        <dbReference type="ARBA" id="ARBA00023128"/>
    </source>
</evidence>
<keyword evidence="6" id="KW-1185">Reference proteome</keyword>
<dbReference type="PANTHER" id="PTHR13126">
    <property type="entry name" value="CHAPERONE ATP11"/>
    <property type="match status" value="1"/>
</dbReference>
<dbReference type="GeneID" id="105263518"/>
<dbReference type="GO" id="GO:0033615">
    <property type="term" value="P:mitochondrial proton-transporting ATP synthase complex assembly"/>
    <property type="evidence" value="ECO:0007669"/>
    <property type="project" value="TreeGrafter"/>
</dbReference>
<dbReference type="KEGG" id="fas:105263518"/>
<dbReference type="OrthoDB" id="24670at2759"/>
<evidence type="ECO:0000256" key="5">
    <source>
        <dbReference type="SAM" id="MobiDB-lite"/>
    </source>
</evidence>
<organism evidence="6 7">
    <name type="scientific">Fopius arisanus</name>
    <dbReference type="NCBI Taxonomy" id="64838"/>
    <lineage>
        <taxon>Eukaryota</taxon>
        <taxon>Metazoa</taxon>
        <taxon>Ecdysozoa</taxon>
        <taxon>Arthropoda</taxon>
        <taxon>Hexapoda</taxon>
        <taxon>Insecta</taxon>
        <taxon>Pterygota</taxon>
        <taxon>Neoptera</taxon>
        <taxon>Endopterygota</taxon>
        <taxon>Hymenoptera</taxon>
        <taxon>Apocrita</taxon>
        <taxon>Ichneumonoidea</taxon>
        <taxon>Braconidae</taxon>
        <taxon>Opiinae</taxon>
        <taxon>Fopius</taxon>
    </lineage>
</organism>
<dbReference type="InterPro" id="IPR010591">
    <property type="entry name" value="ATP11"/>
</dbReference>
<protein>
    <submittedName>
        <fullName evidence="7">ATP synthase mitochondrial F1 complex assembly factor 1</fullName>
    </submittedName>
</protein>
<gene>
    <name evidence="7" type="primary">LOC105263518</name>
</gene>
<evidence type="ECO:0000313" key="7">
    <source>
        <dbReference type="RefSeq" id="XP_011298072.1"/>
    </source>
</evidence>